<dbReference type="Pfam" id="PF13692">
    <property type="entry name" value="Glyco_trans_1_4"/>
    <property type="match status" value="1"/>
</dbReference>
<keyword evidence="5" id="KW-1185">Reference proteome</keyword>
<name>A0A5N0ULL3_9PSEU</name>
<proteinExistence type="predicted"/>
<sequence length="334" mass="35630">MGELRARAVNTVHFVLPADVDDPAVPSGGNVYDRRLAQGLWSAGWTVREHTEVNRIAALPVDSVVLLDGLLACPAPEIVVPQAGRLRQVVLVHLPLAEETGLSPAVAAELDAKERAVLHAADAVVATSPSAAGRLAAHHGLELVHVVPPGIDPKPRALGTDGKSQLLCVASVTPRKGQDILVEALARVADLPWRCRLAGPVTRDPLYTGQIRDLIARHGLGERIELLGPRTGADLDTLYAEADLVVLPSRAETYGMVVTEALARGIPVLATDAVAETLGPHGILVPADDPAALAEALRRWFDDPALRARLREYRPRLPGWERTARDMAEVLAAL</sequence>
<dbReference type="InterPro" id="IPR028098">
    <property type="entry name" value="Glyco_trans_4-like_N"/>
</dbReference>
<dbReference type="PANTHER" id="PTHR12526">
    <property type="entry name" value="GLYCOSYLTRANSFERASE"/>
    <property type="match status" value="1"/>
</dbReference>
<dbReference type="OrthoDB" id="9765330at2"/>
<gene>
    <name evidence="4" type="ORF">FPZ12_040500</name>
</gene>
<keyword evidence="1" id="KW-0328">Glycosyltransferase</keyword>
<comment type="caution">
    <text evidence="4">The sequence shown here is derived from an EMBL/GenBank/DDBJ whole genome shotgun (WGS) entry which is preliminary data.</text>
</comment>
<dbReference type="EMBL" id="VMNW02000112">
    <property type="protein sequence ID" value="KAA9150797.1"/>
    <property type="molecule type" value="Genomic_DNA"/>
</dbReference>
<dbReference type="PANTHER" id="PTHR12526:SF510">
    <property type="entry name" value="D-INOSITOL 3-PHOSPHATE GLYCOSYLTRANSFERASE"/>
    <property type="match status" value="1"/>
</dbReference>
<protein>
    <submittedName>
        <fullName evidence="4">Glycosyltransferase family 4 protein</fullName>
    </submittedName>
</protein>
<evidence type="ECO:0000313" key="5">
    <source>
        <dbReference type="Proteomes" id="UP000319769"/>
    </source>
</evidence>
<evidence type="ECO:0000259" key="3">
    <source>
        <dbReference type="Pfam" id="PF13439"/>
    </source>
</evidence>
<dbReference type="AlphaFoldDB" id="A0A5N0ULL3"/>
<evidence type="ECO:0000313" key="4">
    <source>
        <dbReference type="EMBL" id="KAA9150797.1"/>
    </source>
</evidence>
<dbReference type="Gene3D" id="3.40.50.2000">
    <property type="entry name" value="Glycogen Phosphorylase B"/>
    <property type="match status" value="2"/>
</dbReference>
<dbReference type="GO" id="GO:0016757">
    <property type="term" value="F:glycosyltransferase activity"/>
    <property type="evidence" value="ECO:0007669"/>
    <property type="project" value="UniProtKB-KW"/>
</dbReference>
<keyword evidence="2" id="KW-0808">Transferase</keyword>
<feature type="domain" description="Glycosyltransferase subfamily 4-like N-terminal" evidence="3">
    <location>
        <begin position="84"/>
        <end position="153"/>
    </location>
</feature>
<organism evidence="4 5">
    <name type="scientific">Amycolatopsis acidicola</name>
    <dbReference type="NCBI Taxonomy" id="2596893"/>
    <lineage>
        <taxon>Bacteria</taxon>
        <taxon>Bacillati</taxon>
        <taxon>Actinomycetota</taxon>
        <taxon>Actinomycetes</taxon>
        <taxon>Pseudonocardiales</taxon>
        <taxon>Pseudonocardiaceae</taxon>
        <taxon>Amycolatopsis</taxon>
    </lineage>
</organism>
<accession>A0A5N0ULL3</accession>
<dbReference type="SUPFAM" id="SSF53756">
    <property type="entry name" value="UDP-Glycosyltransferase/glycogen phosphorylase"/>
    <property type="match status" value="1"/>
</dbReference>
<evidence type="ECO:0000256" key="2">
    <source>
        <dbReference type="ARBA" id="ARBA00022679"/>
    </source>
</evidence>
<dbReference type="CDD" id="cd03801">
    <property type="entry name" value="GT4_PimA-like"/>
    <property type="match status" value="1"/>
</dbReference>
<dbReference type="Pfam" id="PF13439">
    <property type="entry name" value="Glyco_transf_4"/>
    <property type="match status" value="1"/>
</dbReference>
<reference evidence="4" key="1">
    <citation type="submission" date="2019-09" db="EMBL/GenBank/DDBJ databases">
        <authorList>
            <person name="Teo W.F.A."/>
            <person name="Duangmal K."/>
        </authorList>
    </citation>
    <scope>NUCLEOTIDE SEQUENCE [LARGE SCALE GENOMIC DNA]</scope>
    <source>
        <strain evidence="4">K81G1</strain>
    </source>
</reference>
<dbReference type="Proteomes" id="UP000319769">
    <property type="component" value="Unassembled WGS sequence"/>
</dbReference>
<evidence type="ECO:0000256" key="1">
    <source>
        <dbReference type="ARBA" id="ARBA00022676"/>
    </source>
</evidence>